<dbReference type="OrthoDB" id="7271084at2"/>
<keyword evidence="3" id="KW-1185">Reference proteome</keyword>
<accession>A0A1M5DSD8</accession>
<name>A0A1M5DSD8_9RHOB</name>
<feature type="region of interest" description="Disordered" evidence="1">
    <location>
        <begin position="150"/>
        <end position="188"/>
    </location>
</feature>
<reference evidence="3" key="1">
    <citation type="submission" date="2016-11" db="EMBL/GenBank/DDBJ databases">
        <authorList>
            <person name="Varghese N."/>
            <person name="Submissions S."/>
        </authorList>
    </citation>
    <scope>NUCLEOTIDE SEQUENCE [LARGE SCALE GENOMIC DNA]</scope>
    <source>
        <strain evidence="3">DSM 100566</strain>
    </source>
</reference>
<feature type="compositionally biased region" description="Basic and acidic residues" evidence="1">
    <location>
        <begin position="156"/>
        <end position="166"/>
    </location>
</feature>
<dbReference type="AlphaFoldDB" id="A0A1M5DSD8"/>
<evidence type="ECO:0000313" key="3">
    <source>
        <dbReference type="Proteomes" id="UP000184144"/>
    </source>
</evidence>
<evidence type="ECO:0000313" key="2">
    <source>
        <dbReference type="EMBL" id="SHF69907.1"/>
    </source>
</evidence>
<evidence type="ECO:0008006" key="4">
    <source>
        <dbReference type="Google" id="ProtNLM"/>
    </source>
</evidence>
<proteinExistence type="predicted"/>
<sequence>MFVYPQSESIPVGIVIRKSPGVTRWAKWAWQAIGVLPGAGPADWKILRHEEGVTEYHAATRDLTLYVSDAEAYVHELGTRQPSVYVVMRRDGVTDDTPLNVVLITASPYEAQDYEDSGEEVVEKVPMPVGMLAWVRDFVERHYEEEVFVKRRRDKNRVDGKEDGIGDPRIAQPSDVYRAPTGKKEAAQ</sequence>
<protein>
    <recommendedName>
        <fullName evidence="4">Molybdopterin-guanine dinucleotide biosynthesis protein A</fullName>
    </recommendedName>
</protein>
<gene>
    <name evidence="2" type="ORF">SAMN05444273_11010</name>
</gene>
<dbReference type="Proteomes" id="UP000184144">
    <property type="component" value="Unassembled WGS sequence"/>
</dbReference>
<organism evidence="2 3">
    <name type="scientific">Litoreibacter ascidiaceicola</name>
    <dbReference type="NCBI Taxonomy" id="1486859"/>
    <lineage>
        <taxon>Bacteria</taxon>
        <taxon>Pseudomonadati</taxon>
        <taxon>Pseudomonadota</taxon>
        <taxon>Alphaproteobacteria</taxon>
        <taxon>Rhodobacterales</taxon>
        <taxon>Roseobacteraceae</taxon>
        <taxon>Litoreibacter</taxon>
    </lineage>
</organism>
<dbReference type="EMBL" id="FQUV01000010">
    <property type="protein sequence ID" value="SHF69907.1"/>
    <property type="molecule type" value="Genomic_DNA"/>
</dbReference>
<evidence type="ECO:0000256" key="1">
    <source>
        <dbReference type="SAM" id="MobiDB-lite"/>
    </source>
</evidence>
<dbReference type="STRING" id="1486859.SAMN05444273_11010"/>
<dbReference type="InterPro" id="IPR021736">
    <property type="entry name" value="DUF3305"/>
</dbReference>
<dbReference type="RefSeq" id="WP_073145992.1">
    <property type="nucleotide sequence ID" value="NZ_FQUV01000010.1"/>
</dbReference>
<dbReference type="Pfam" id="PF11749">
    <property type="entry name" value="DUF3305"/>
    <property type="match status" value="1"/>
</dbReference>